<comment type="caution">
    <text evidence="1">The sequence shown here is derived from an EMBL/GenBank/DDBJ whole genome shotgun (WGS) entry which is preliminary data.</text>
</comment>
<name>A0A815Z1I1_ADIRI</name>
<dbReference type="Proteomes" id="UP000663828">
    <property type="component" value="Unassembled WGS sequence"/>
</dbReference>
<gene>
    <name evidence="1" type="ORF">XAT740_LOCUS45290</name>
</gene>
<evidence type="ECO:0000313" key="2">
    <source>
        <dbReference type="Proteomes" id="UP000663828"/>
    </source>
</evidence>
<keyword evidence="2" id="KW-1185">Reference proteome</keyword>
<dbReference type="EMBL" id="CAJNOR010005887">
    <property type="protein sequence ID" value="CAF1579003.1"/>
    <property type="molecule type" value="Genomic_DNA"/>
</dbReference>
<evidence type="ECO:0000313" key="1">
    <source>
        <dbReference type="EMBL" id="CAF1579003.1"/>
    </source>
</evidence>
<organism evidence="1 2">
    <name type="scientific">Adineta ricciae</name>
    <name type="common">Rotifer</name>
    <dbReference type="NCBI Taxonomy" id="249248"/>
    <lineage>
        <taxon>Eukaryota</taxon>
        <taxon>Metazoa</taxon>
        <taxon>Spiralia</taxon>
        <taxon>Gnathifera</taxon>
        <taxon>Rotifera</taxon>
        <taxon>Eurotatoria</taxon>
        <taxon>Bdelloidea</taxon>
        <taxon>Adinetida</taxon>
        <taxon>Adinetidae</taxon>
        <taxon>Adineta</taxon>
    </lineage>
</organism>
<reference evidence="1" key="1">
    <citation type="submission" date="2021-02" db="EMBL/GenBank/DDBJ databases">
        <authorList>
            <person name="Nowell W R."/>
        </authorList>
    </citation>
    <scope>NUCLEOTIDE SEQUENCE</scope>
</reference>
<proteinExistence type="predicted"/>
<accession>A0A815Z1I1</accession>
<sequence length="297" mass="33805">MVCFKDNCNGSISVSASLICIDFSPALDVSSGEKSNMQTLHQLGLTVLLSEVVPAGLLSAALIPAIKYYRSWLDYLYDNIDLTPKYNQSCDYCAQDRYLVCRNDTCQCPVHTYWTNKTCQSQSFTGAPCNSSRQCRNDLGLVCSRENKTYTPMSVVRIPVIGGTSQAQFSNLGIELNTTGDEWWRAFDNDIYTIWNPHSYLLPDYLCITFNDKYLLSSFQLTIYDDAWHDPKTIYMYLGQSFSYPAINNGTYYHTLSPILFNIANNPLATNQLLLMINPWKTNQVWECEFTFFGGLY</sequence>
<dbReference type="AlphaFoldDB" id="A0A815Z1I1"/>
<protein>
    <submittedName>
        <fullName evidence="1">Uncharacterized protein</fullName>
    </submittedName>
</protein>